<dbReference type="AlphaFoldDB" id="A0A8H3PE39"/>
<dbReference type="OrthoDB" id="5010675at2759"/>
<keyword evidence="2" id="KW-1185">Reference proteome</keyword>
<comment type="caution">
    <text evidence="1">The sequence shown here is derived from an EMBL/GenBank/DDBJ whole genome shotgun (WGS) entry which is preliminary data.</text>
</comment>
<accession>A0A8H3PE39</accession>
<proteinExistence type="predicted"/>
<organism evidence="1 2">
    <name type="scientific">Alectoria fallacina</name>
    <dbReference type="NCBI Taxonomy" id="1903189"/>
    <lineage>
        <taxon>Eukaryota</taxon>
        <taxon>Fungi</taxon>
        <taxon>Dikarya</taxon>
        <taxon>Ascomycota</taxon>
        <taxon>Pezizomycotina</taxon>
        <taxon>Lecanoromycetes</taxon>
        <taxon>OSLEUM clade</taxon>
        <taxon>Lecanoromycetidae</taxon>
        <taxon>Lecanorales</taxon>
        <taxon>Lecanorineae</taxon>
        <taxon>Parmeliaceae</taxon>
        <taxon>Alectoria</taxon>
    </lineage>
</organism>
<reference evidence="1" key="1">
    <citation type="submission" date="2021-03" db="EMBL/GenBank/DDBJ databases">
        <authorList>
            <person name="Tagirdzhanova G."/>
        </authorList>
    </citation>
    <scope>NUCLEOTIDE SEQUENCE</scope>
</reference>
<sequence>MPAQPKDLIRKILFDGIQFVATPEHLERLARADISQIAPFVKTITFVAAPKCWPLTFEGFREVVLAQAIQKYESDPQNWNGWDSSYASDRAGHQKLIKRQWNGKFPLPDDQIRVGFEKYHDDALAAKGVLLGEELRTTWTDALRALQNVHNLRFTSPEYDEFDHLHLPVQPDCVIRPHHHDQSHRREKCRRVAAPVGDALFAAGIACLADANVKGQVLDVACAMTGQFWWKTLPGWEKLDLGQVQTFTFQPEVRSIGEDLYIFEGLGAIAERAADAVAVVLKKCGGSLENFTYEGDCPIQWPGEEVINLPKLRDLTLGGGSIRSRNLRTWMAKMPSLQLFELSYTDLGDHMYSGWLDVFDAIRNHPKGMSVHFNQIAANDGNDISLYYHTDAFEERLEDQEAEDPLYDIDRSLSLYLSGKIEYNATLRAWLGQGD</sequence>
<gene>
    <name evidence="1" type="ORF">ALECFALPRED_007805</name>
</gene>
<dbReference type="EMBL" id="CAJPDR010000520">
    <property type="protein sequence ID" value="CAF9938643.1"/>
    <property type="molecule type" value="Genomic_DNA"/>
</dbReference>
<evidence type="ECO:0000313" key="2">
    <source>
        <dbReference type="Proteomes" id="UP000664203"/>
    </source>
</evidence>
<name>A0A8H3PE39_9LECA</name>
<protein>
    <submittedName>
        <fullName evidence="1">Uncharacterized protein</fullName>
    </submittedName>
</protein>
<evidence type="ECO:0000313" key="1">
    <source>
        <dbReference type="EMBL" id="CAF9938643.1"/>
    </source>
</evidence>
<dbReference type="Proteomes" id="UP000664203">
    <property type="component" value="Unassembled WGS sequence"/>
</dbReference>